<keyword evidence="1" id="KW-0687">Ribonucleoprotein</keyword>
<keyword evidence="2" id="KW-1185">Reference proteome</keyword>
<protein>
    <submittedName>
        <fullName evidence="1">50S ribosomal protein L10</fullName>
    </submittedName>
</protein>
<name>A0A8J4WUN6_CLAMG</name>
<dbReference type="AlphaFoldDB" id="A0A8J4WUN6"/>
<dbReference type="GO" id="GO:0005840">
    <property type="term" value="C:ribosome"/>
    <property type="evidence" value="ECO:0007669"/>
    <property type="project" value="UniProtKB-KW"/>
</dbReference>
<dbReference type="EMBL" id="QNUK01000559">
    <property type="protein sequence ID" value="KAF5891721.1"/>
    <property type="molecule type" value="Genomic_DNA"/>
</dbReference>
<sequence length="66" mass="7252">MATGVRDLTGMPLNSHPWDKLEIKLDLLLGRGPSIHTAGILGIPHTPLVTFRRDLADETLKNPDLL</sequence>
<accession>A0A8J4WUN6</accession>
<keyword evidence="1" id="KW-0689">Ribosomal protein</keyword>
<reference evidence="1" key="1">
    <citation type="submission" date="2020-07" db="EMBL/GenBank/DDBJ databases">
        <title>Clarias magur genome sequencing, assembly and annotation.</title>
        <authorList>
            <person name="Kushwaha B."/>
            <person name="Kumar R."/>
            <person name="Das P."/>
            <person name="Joshi C.G."/>
            <person name="Kumar D."/>
            <person name="Nagpure N.S."/>
            <person name="Pandey M."/>
            <person name="Agarwal S."/>
            <person name="Srivastava S."/>
            <person name="Singh M."/>
            <person name="Sahoo L."/>
            <person name="Jayasankar P."/>
            <person name="Meher P.K."/>
            <person name="Koringa P.G."/>
            <person name="Iquebal M.A."/>
            <person name="Das S.P."/>
            <person name="Bit A."/>
            <person name="Patnaik S."/>
            <person name="Patel N."/>
            <person name="Shah T.M."/>
            <person name="Hinsu A."/>
            <person name="Jena J.K."/>
        </authorList>
    </citation>
    <scope>NUCLEOTIDE SEQUENCE</scope>
    <source>
        <strain evidence="1">CIFAMagur01</strain>
        <tissue evidence="1">Testis</tissue>
    </source>
</reference>
<feature type="non-terminal residue" evidence="1">
    <location>
        <position position="66"/>
    </location>
</feature>
<evidence type="ECO:0000313" key="2">
    <source>
        <dbReference type="Proteomes" id="UP000727407"/>
    </source>
</evidence>
<comment type="caution">
    <text evidence="1">The sequence shown here is derived from an EMBL/GenBank/DDBJ whole genome shotgun (WGS) entry which is preliminary data.</text>
</comment>
<dbReference type="Proteomes" id="UP000727407">
    <property type="component" value="Unassembled WGS sequence"/>
</dbReference>
<gene>
    <name evidence="1" type="primary">rpl10</name>
    <name evidence="1" type="ORF">DAT39_018574</name>
</gene>
<evidence type="ECO:0000313" key="1">
    <source>
        <dbReference type="EMBL" id="KAF5891721.1"/>
    </source>
</evidence>
<organism evidence="1 2">
    <name type="scientific">Clarias magur</name>
    <name type="common">Asian catfish</name>
    <name type="synonym">Macropteronotus magur</name>
    <dbReference type="NCBI Taxonomy" id="1594786"/>
    <lineage>
        <taxon>Eukaryota</taxon>
        <taxon>Metazoa</taxon>
        <taxon>Chordata</taxon>
        <taxon>Craniata</taxon>
        <taxon>Vertebrata</taxon>
        <taxon>Euteleostomi</taxon>
        <taxon>Actinopterygii</taxon>
        <taxon>Neopterygii</taxon>
        <taxon>Teleostei</taxon>
        <taxon>Ostariophysi</taxon>
        <taxon>Siluriformes</taxon>
        <taxon>Clariidae</taxon>
        <taxon>Clarias</taxon>
    </lineage>
</organism>
<proteinExistence type="predicted"/>